<evidence type="ECO:0000256" key="3">
    <source>
        <dbReference type="SAM" id="MobiDB-lite"/>
    </source>
</evidence>
<dbReference type="PANTHER" id="PTHR46759:SF1">
    <property type="entry name" value="LEUCINE-RICH REPEAT-CONTAINING PROTEIN 72"/>
    <property type="match status" value="1"/>
</dbReference>
<dbReference type="SMART" id="SM00369">
    <property type="entry name" value="LRR_TYP"/>
    <property type="match status" value="2"/>
</dbReference>
<name>A0A8C9THD2_SCLFO</name>
<feature type="compositionally biased region" description="Polar residues" evidence="3">
    <location>
        <begin position="153"/>
        <end position="165"/>
    </location>
</feature>
<dbReference type="GeneTree" id="ENSGT00940000165642"/>
<dbReference type="OrthoDB" id="10251250at2759"/>
<dbReference type="Ensembl" id="ENSSFOT00015058241.1">
    <property type="protein sequence ID" value="ENSSFOP00015051824.1"/>
    <property type="gene ID" value="ENSSFOG00015029279.1"/>
</dbReference>
<evidence type="ECO:0000256" key="1">
    <source>
        <dbReference type="ARBA" id="ARBA00022614"/>
    </source>
</evidence>
<keyword evidence="1" id="KW-0433">Leucine-rich repeat</keyword>
<dbReference type="InterPro" id="IPR001611">
    <property type="entry name" value="Leu-rich_rpt"/>
</dbReference>
<evidence type="ECO:0008006" key="6">
    <source>
        <dbReference type="Google" id="ProtNLM"/>
    </source>
</evidence>
<gene>
    <name evidence="4" type="primary">lrrc72</name>
</gene>
<protein>
    <recommendedName>
        <fullName evidence="6">Leucine rich repeat containing 72</fullName>
    </recommendedName>
</protein>
<sequence>MLQHLWLNNNKITKFSCPTTKCCLTELYLQNNQITSISGALGHLTNLQVLLLYNNRLRGLEETMAELRKMQRLHMASFFLNPFTQESRYRHYVVHHLPSVLILDKREVKQEERNAAFQMFNPDRSRVLRSVAFGRRAESGLIPGNGGPPVVGSRTTPGTGITHVSITPGKDISHRKKSVVYSKPT</sequence>
<dbReference type="SUPFAM" id="SSF52075">
    <property type="entry name" value="Outer arm dynein light chain 1"/>
    <property type="match status" value="1"/>
</dbReference>
<evidence type="ECO:0000313" key="5">
    <source>
        <dbReference type="Proteomes" id="UP000694397"/>
    </source>
</evidence>
<dbReference type="Gene3D" id="3.80.10.10">
    <property type="entry name" value="Ribonuclease Inhibitor"/>
    <property type="match status" value="1"/>
</dbReference>
<dbReference type="InterPro" id="IPR003591">
    <property type="entry name" value="Leu-rich_rpt_typical-subtyp"/>
</dbReference>
<reference evidence="4 5" key="1">
    <citation type="submission" date="2019-04" db="EMBL/GenBank/DDBJ databases">
        <authorList>
            <consortium name="Wellcome Sanger Institute Data Sharing"/>
        </authorList>
    </citation>
    <scope>NUCLEOTIDE SEQUENCE [LARGE SCALE GENOMIC DNA]</scope>
</reference>
<dbReference type="RefSeq" id="XP_018596105.1">
    <property type="nucleotide sequence ID" value="XM_018740589.2"/>
</dbReference>
<organism evidence="4 5">
    <name type="scientific">Scleropages formosus</name>
    <name type="common">Asian bonytongue</name>
    <name type="synonym">Osteoglossum formosum</name>
    <dbReference type="NCBI Taxonomy" id="113540"/>
    <lineage>
        <taxon>Eukaryota</taxon>
        <taxon>Metazoa</taxon>
        <taxon>Chordata</taxon>
        <taxon>Craniata</taxon>
        <taxon>Vertebrata</taxon>
        <taxon>Euteleostomi</taxon>
        <taxon>Actinopterygii</taxon>
        <taxon>Neopterygii</taxon>
        <taxon>Teleostei</taxon>
        <taxon>Osteoglossocephala</taxon>
        <taxon>Osteoglossomorpha</taxon>
        <taxon>Osteoglossiformes</taxon>
        <taxon>Osteoglossidae</taxon>
        <taxon>Scleropages</taxon>
    </lineage>
</organism>
<accession>A0A8C9THD2</accession>
<evidence type="ECO:0000256" key="2">
    <source>
        <dbReference type="ARBA" id="ARBA00022737"/>
    </source>
</evidence>
<dbReference type="Proteomes" id="UP000694397">
    <property type="component" value="Chromosome 18"/>
</dbReference>
<reference evidence="4" key="2">
    <citation type="submission" date="2025-08" db="UniProtKB">
        <authorList>
            <consortium name="Ensembl"/>
        </authorList>
    </citation>
    <scope>IDENTIFICATION</scope>
</reference>
<dbReference type="Pfam" id="PF14580">
    <property type="entry name" value="LRR_9"/>
    <property type="match status" value="1"/>
</dbReference>
<dbReference type="AlphaFoldDB" id="A0A8C9THD2"/>
<proteinExistence type="predicted"/>
<dbReference type="PANTHER" id="PTHR46759">
    <property type="entry name" value="LEUCINE-RICH REPEAT-CONTAINING PROTEIN 72"/>
    <property type="match status" value="1"/>
</dbReference>
<dbReference type="InterPro" id="IPR042655">
    <property type="entry name" value="LRC72"/>
</dbReference>
<dbReference type="GeneID" id="108927337"/>
<keyword evidence="5" id="KW-1185">Reference proteome</keyword>
<dbReference type="CTD" id="100506049"/>
<evidence type="ECO:0000313" key="4">
    <source>
        <dbReference type="Ensembl" id="ENSSFOP00015051824.1"/>
    </source>
</evidence>
<reference evidence="4" key="3">
    <citation type="submission" date="2025-09" db="UniProtKB">
        <authorList>
            <consortium name="Ensembl"/>
        </authorList>
    </citation>
    <scope>IDENTIFICATION</scope>
</reference>
<feature type="region of interest" description="Disordered" evidence="3">
    <location>
        <begin position="142"/>
        <end position="185"/>
    </location>
</feature>
<dbReference type="PROSITE" id="PS51450">
    <property type="entry name" value="LRR"/>
    <property type="match status" value="1"/>
</dbReference>
<dbReference type="InterPro" id="IPR032675">
    <property type="entry name" value="LRR_dom_sf"/>
</dbReference>
<keyword evidence="2" id="KW-0677">Repeat</keyword>